<accession>A0A8J6AUN9</accession>
<dbReference type="GO" id="GO:0032182">
    <property type="term" value="F:ubiquitin-like protein binding"/>
    <property type="evidence" value="ECO:0007669"/>
    <property type="project" value="TreeGrafter"/>
</dbReference>
<dbReference type="PANTHER" id="PTHR12281:SF31">
    <property type="entry name" value="DCN1-LIKE PROTEIN 3"/>
    <property type="match status" value="1"/>
</dbReference>
<evidence type="ECO:0000313" key="3">
    <source>
        <dbReference type="EMBL" id="KAG9392025.1"/>
    </source>
</evidence>
<dbReference type="Proteomes" id="UP000717585">
    <property type="component" value="Unassembled WGS sequence"/>
</dbReference>
<dbReference type="GO" id="GO:0031624">
    <property type="term" value="F:ubiquitin conjugating enzyme binding"/>
    <property type="evidence" value="ECO:0007669"/>
    <property type="project" value="TreeGrafter"/>
</dbReference>
<protein>
    <recommendedName>
        <fullName evidence="1">Defective in cullin neddylation protein</fullName>
    </recommendedName>
</protein>
<gene>
    <name evidence="3" type="ORF">J8273_6616</name>
</gene>
<evidence type="ECO:0000256" key="1">
    <source>
        <dbReference type="RuleBase" id="RU410713"/>
    </source>
</evidence>
<dbReference type="EMBL" id="JAHDYR010000040">
    <property type="protein sequence ID" value="KAG9392025.1"/>
    <property type="molecule type" value="Genomic_DNA"/>
</dbReference>
<dbReference type="GO" id="GO:0045116">
    <property type="term" value="P:protein neddylation"/>
    <property type="evidence" value="ECO:0007669"/>
    <property type="project" value="TreeGrafter"/>
</dbReference>
<name>A0A8J6AUN9_9EUKA</name>
<dbReference type="Gene3D" id="1.10.238.200">
    <property type="entry name" value="Cullin, PONY binding domain"/>
    <property type="match status" value="1"/>
</dbReference>
<dbReference type="InterPro" id="IPR005176">
    <property type="entry name" value="PONY_dom"/>
</dbReference>
<evidence type="ECO:0000313" key="4">
    <source>
        <dbReference type="Proteomes" id="UP000717585"/>
    </source>
</evidence>
<proteinExistence type="predicted"/>
<evidence type="ECO:0000259" key="2">
    <source>
        <dbReference type="PROSITE" id="PS51229"/>
    </source>
</evidence>
<reference evidence="3" key="1">
    <citation type="submission" date="2021-05" db="EMBL/GenBank/DDBJ databases">
        <title>A free-living protist that lacks canonical eukaryotic 1 DNA replication and segregation systems.</title>
        <authorList>
            <person name="Salas-Leiva D.E."/>
            <person name="Tromer E.C."/>
            <person name="Curtis B.A."/>
            <person name="Jerlstrom-Hultqvist J."/>
            <person name="Kolisko M."/>
            <person name="Yi Z."/>
            <person name="Salas-Leiva J.S."/>
            <person name="Gallot-Lavallee L."/>
            <person name="Kops G.J.P.L."/>
            <person name="Archibald J.M."/>
            <person name="Simpson A.G.B."/>
            <person name="Roger A.J."/>
        </authorList>
    </citation>
    <scope>NUCLEOTIDE SEQUENCE</scope>
    <source>
        <strain evidence="3">BICM</strain>
    </source>
</reference>
<dbReference type="PANTHER" id="PTHR12281">
    <property type="entry name" value="RP42 RELATED"/>
    <property type="match status" value="1"/>
</dbReference>
<dbReference type="InterPro" id="IPR014764">
    <property type="entry name" value="DCN-prot"/>
</dbReference>
<sequence>MAGVRLTKKFVNMFMEAIGGTNYQTAYNFANEHRGEYTDLNSLANLYFQNQVAQPEPKPAKEPTLAYDTTQAEAIFAQYCKTVDDTEIITESGTLQLAEDLHLDENCTEILIFAWLGECETQFVFTRDEFIRGMAKANVHTVGELEEHLKGRLAHFAIDKDHKDLYEFAYKYNLDKTRNLASLKKKDCASLWRIFFTGRWNELEDWIDFLRTQRKVRTVKLDTFSLLWDFILTYPNGDYSTHDPKGSWPVLLDQLMQVTKTAFLRELKPSLMAMFIAALELYLEVCRSPVDFFDMVHKDVFAALNQMEVLRAWRTSLKDSVDTVRKALRCRAHLVALADSLEKAYVKDYAETYEMQRAMIESIMLTRNYS</sequence>
<dbReference type="GO" id="GO:0000151">
    <property type="term" value="C:ubiquitin ligase complex"/>
    <property type="evidence" value="ECO:0007669"/>
    <property type="project" value="TreeGrafter"/>
</dbReference>
<dbReference type="PROSITE" id="PS51229">
    <property type="entry name" value="DCUN1"/>
    <property type="match status" value="1"/>
</dbReference>
<keyword evidence="4" id="KW-1185">Reference proteome</keyword>
<feature type="domain" description="DCUN1" evidence="2">
    <location>
        <begin position="67"/>
        <end position="260"/>
    </location>
</feature>
<comment type="function">
    <text evidence="1">Neddylation of cullins play an essential role in the regulation of SCF-type complexes activity.</text>
</comment>
<dbReference type="InterPro" id="IPR042460">
    <property type="entry name" value="DCN1-like_PONY"/>
</dbReference>
<dbReference type="OrthoDB" id="286637at2759"/>
<dbReference type="Gene3D" id="1.10.238.10">
    <property type="entry name" value="EF-hand"/>
    <property type="match status" value="1"/>
</dbReference>
<dbReference type="Pfam" id="PF03556">
    <property type="entry name" value="Cullin_binding"/>
    <property type="match status" value="1"/>
</dbReference>
<dbReference type="GO" id="GO:0097602">
    <property type="term" value="F:cullin family protein binding"/>
    <property type="evidence" value="ECO:0007669"/>
    <property type="project" value="TreeGrafter"/>
</dbReference>
<dbReference type="AlphaFoldDB" id="A0A8J6AUN9"/>
<comment type="caution">
    <text evidence="3">The sequence shown here is derived from an EMBL/GenBank/DDBJ whole genome shotgun (WGS) entry which is preliminary data.</text>
</comment>
<organism evidence="3 4">
    <name type="scientific">Carpediemonas membranifera</name>
    <dbReference type="NCBI Taxonomy" id="201153"/>
    <lineage>
        <taxon>Eukaryota</taxon>
        <taxon>Metamonada</taxon>
        <taxon>Carpediemonas-like organisms</taxon>
        <taxon>Carpediemonas</taxon>
    </lineage>
</organism>